<feature type="transmembrane region" description="Helical" evidence="1">
    <location>
        <begin position="39"/>
        <end position="60"/>
    </location>
</feature>
<accession>A0A166EGQ8</accession>
<evidence type="ECO:0000256" key="1">
    <source>
        <dbReference type="SAM" id="Phobius"/>
    </source>
</evidence>
<dbReference type="OrthoDB" id="3232296at2759"/>
<dbReference type="AlphaFoldDB" id="A0A166EGQ8"/>
<name>A0A166EGQ8_9AGAM</name>
<evidence type="ECO:0000313" key="3">
    <source>
        <dbReference type="Proteomes" id="UP000076798"/>
    </source>
</evidence>
<reference evidence="2 3" key="1">
    <citation type="journal article" date="2016" name="Mol. Biol. Evol.">
        <title>Comparative Genomics of Early-Diverging Mushroom-Forming Fungi Provides Insights into the Origins of Lignocellulose Decay Capabilities.</title>
        <authorList>
            <person name="Nagy L.G."/>
            <person name="Riley R."/>
            <person name="Tritt A."/>
            <person name="Adam C."/>
            <person name="Daum C."/>
            <person name="Floudas D."/>
            <person name="Sun H."/>
            <person name="Yadav J.S."/>
            <person name="Pangilinan J."/>
            <person name="Larsson K.H."/>
            <person name="Matsuura K."/>
            <person name="Barry K."/>
            <person name="Labutti K."/>
            <person name="Kuo R."/>
            <person name="Ohm R.A."/>
            <person name="Bhattacharya S.S."/>
            <person name="Shirouzu T."/>
            <person name="Yoshinaga Y."/>
            <person name="Martin F.M."/>
            <person name="Grigoriev I.V."/>
            <person name="Hibbett D.S."/>
        </authorList>
    </citation>
    <scope>NUCLEOTIDE SEQUENCE [LARGE SCALE GENOMIC DNA]</scope>
    <source>
        <strain evidence="2 3">HHB10207 ss-3</strain>
    </source>
</reference>
<keyword evidence="3" id="KW-1185">Reference proteome</keyword>
<feature type="transmembrane region" description="Helical" evidence="1">
    <location>
        <begin position="72"/>
        <end position="93"/>
    </location>
</feature>
<proteinExistence type="predicted"/>
<evidence type="ECO:0008006" key="4">
    <source>
        <dbReference type="Google" id="ProtNLM"/>
    </source>
</evidence>
<organism evidence="2 3">
    <name type="scientific">Sistotremastrum suecicum HHB10207 ss-3</name>
    <dbReference type="NCBI Taxonomy" id="1314776"/>
    <lineage>
        <taxon>Eukaryota</taxon>
        <taxon>Fungi</taxon>
        <taxon>Dikarya</taxon>
        <taxon>Basidiomycota</taxon>
        <taxon>Agaricomycotina</taxon>
        <taxon>Agaricomycetes</taxon>
        <taxon>Sistotremastrales</taxon>
        <taxon>Sistotremastraceae</taxon>
        <taxon>Sistotremastrum</taxon>
    </lineage>
</organism>
<dbReference type="Proteomes" id="UP000076798">
    <property type="component" value="Unassembled WGS sequence"/>
</dbReference>
<keyword evidence="1" id="KW-0472">Membrane</keyword>
<keyword evidence="1" id="KW-0812">Transmembrane</keyword>
<gene>
    <name evidence="2" type="ORF">SISSUDRAFT_629641</name>
</gene>
<sequence>MLFSRRSSDASFSRLRAVMTYTSTTGPLQLGSNPRALQLTWFTLIILGQTGIMVLLFTMFTSNTLVPRLPVLYNLLFITYLDTHVYLILLYTGEYMNPAIDSVTCLAQAALKHGLDAAFILSTFFLVFEVDYFGTSRNSVLIF</sequence>
<protein>
    <recommendedName>
        <fullName evidence="4">G-protein coupled receptors family 1 profile domain-containing protein</fullName>
    </recommendedName>
</protein>
<dbReference type="EMBL" id="KV428044">
    <property type="protein sequence ID" value="KZT39570.1"/>
    <property type="molecule type" value="Genomic_DNA"/>
</dbReference>
<keyword evidence="1" id="KW-1133">Transmembrane helix</keyword>
<evidence type="ECO:0000313" key="2">
    <source>
        <dbReference type="EMBL" id="KZT39570.1"/>
    </source>
</evidence>